<name>A0AAV4CCX0_9GAST</name>
<dbReference type="AlphaFoldDB" id="A0AAV4CCX0"/>
<feature type="compositionally biased region" description="Basic and acidic residues" evidence="1">
    <location>
        <begin position="318"/>
        <end position="328"/>
    </location>
</feature>
<organism evidence="2 3">
    <name type="scientific">Plakobranchus ocellatus</name>
    <dbReference type="NCBI Taxonomy" id="259542"/>
    <lineage>
        <taxon>Eukaryota</taxon>
        <taxon>Metazoa</taxon>
        <taxon>Spiralia</taxon>
        <taxon>Lophotrochozoa</taxon>
        <taxon>Mollusca</taxon>
        <taxon>Gastropoda</taxon>
        <taxon>Heterobranchia</taxon>
        <taxon>Euthyneura</taxon>
        <taxon>Panpulmonata</taxon>
        <taxon>Sacoglossa</taxon>
        <taxon>Placobranchoidea</taxon>
        <taxon>Plakobranchidae</taxon>
        <taxon>Plakobranchus</taxon>
    </lineage>
</organism>
<protein>
    <submittedName>
        <fullName evidence="2">Uncharacterized protein</fullName>
    </submittedName>
</protein>
<dbReference type="Proteomes" id="UP000735302">
    <property type="component" value="Unassembled WGS sequence"/>
</dbReference>
<proteinExistence type="predicted"/>
<evidence type="ECO:0000313" key="2">
    <source>
        <dbReference type="EMBL" id="GFO29495.1"/>
    </source>
</evidence>
<feature type="region of interest" description="Disordered" evidence="1">
    <location>
        <begin position="301"/>
        <end position="328"/>
    </location>
</feature>
<evidence type="ECO:0000313" key="3">
    <source>
        <dbReference type="Proteomes" id="UP000735302"/>
    </source>
</evidence>
<sequence>MIQNHHWCNLCYSKISEEILRMERVMLSGDITHTFFAACLVLQIKTTSPRPNDLTTTMSHGLKLPLHGALAPDPKWTPNDGSSISKQLSHQFLGDMDVSNDGNTLSSFLTSPGEKLHTSKARTHSTIKVEFMRPHIRHVMKSFRQKRFSVPPIKELFRKRHRGRRSDEFRHYDGNADSSSIVLYHDDRSSPFDRQFRNFNTSYDSEANRLNQSQANLPKPDLSHNFPYKHFNSSSSKNNQDDNYIPFNISSNFKVNMSRRASQFIDHNKKRVATSTIKSTDSTQRDPWEKIKSYVKRDTALISKSKTGNQPSPSMSVHDCHFKREKKL</sequence>
<feature type="compositionally biased region" description="Polar residues" evidence="1">
    <location>
        <begin position="302"/>
        <end position="315"/>
    </location>
</feature>
<accession>A0AAV4CCX0</accession>
<dbReference type="EMBL" id="BLXT01006160">
    <property type="protein sequence ID" value="GFO29495.1"/>
    <property type="molecule type" value="Genomic_DNA"/>
</dbReference>
<reference evidence="2 3" key="1">
    <citation type="journal article" date="2021" name="Elife">
        <title>Chloroplast acquisition without the gene transfer in kleptoplastic sea slugs, Plakobranchus ocellatus.</title>
        <authorList>
            <person name="Maeda T."/>
            <person name="Takahashi S."/>
            <person name="Yoshida T."/>
            <person name="Shimamura S."/>
            <person name="Takaki Y."/>
            <person name="Nagai Y."/>
            <person name="Toyoda A."/>
            <person name="Suzuki Y."/>
            <person name="Arimoto A."/>
            <person name="Ishii H."/>
            <person name="Satoh N."/>
            <person name="Nishiyama T."/>
            <person name="Hasebe M."/>
            <person name="Maruyama T."/>
            <person name="Minagawa J."/>
            <person name="Obokata J."/>
            <person name="Shigenobu S."/>
        </authorList>
    </citation>
    <scope>NUCLEOTIDE SEQUENCE [LARGE SCALE GENOMIC DNA]</scope>
</reference>
<gene>
    <name evidence="2" type="ORF">PoB_005600000</name>
</gene>
<comment type="caution">
    <text evidence="2">The sequence shown here is derived from an EMBL/GenBank/DDBJ whole genome shotgun (WGS) entry which is preliminary data.</text>
</comment>
<evidence type="ECO:0000256" key="1">
    <source>
        <dbReference type="SAM" id="MobiDB-lite"/>
    </source>
</evidence>
<keyword evidence="3" id="KW-1185">Reference proteome</keyword>